<dbReference type="PROSITE" id="PS50943">
    <property type="entry name" value="HTH_CROC1"/>
    <property type="match status" value="1"/>
</dbReference>
<dbReference type="Pfam" id="PF01381">
    <property type="entry name" value="HTH_3"/>
    <property type="match status" value="1"/>
</dbReference>
<comment type="caution">
    <text evidence="3">The sequence shown here is derived from an EMBL/GenBank/DDBJ whole genome shotgun (WGS) entry which is preliminary data.</text>
</comment>
<dbReference type="CDD" id="cd00093">
    <property type="entry name" value="HTH_XRE"/>
    <property type="match status" value="1"/>
</dbReference>
<dbReference type="Proteomes" id="UP000260783">
    <property type="component" value="Unassembled WGS sequence"/>
</dbReference>
<accession>A0A3E2UDJ2</accession>
<reference evidence="3 4" key="1">
    <citation type="submission" date="2018-08" db="EMBL/GenBank/DDBJ databases">
        <title>A genome reference for cultivated species of the human gut microbiota.</title>
        <authorList>
            <person name="Zou Y."/>
            <person name="Xue W."/>
            <person name="Luo G."/>
        </authorList>
    </citation>
    <scope>NUCLEOTIDE SEQUENCE [LARGE SCALE GENOMIC DNA]</scope>
    <source>
        <strain evidence="3 4">AF29-11BH</strain>
    </source>
</reference>
<proteinExistence type="predicted"/>
<dbReference type="SUPFAM" id="SSF47413">
    <property type="entry name" value="lambda repressor-like DNA-binding domains"/>
    <property type="match status" value="1"/>
</dbReference>
<dbReference type="SMART" id="SM00530">
    <property type="entry name" value="HTH_XRE"/>
    <property type="match status" value="1"/>
</dbReference>
<dbReference type="Gene3D" id="1.10.260.40">
    <property type="entry name" value="lambda repressor-like DNA-binding domains"/>
    <property type="match status" value="1"/>
</dbReference>
<sequence>MSDSIGEKIRAARKDAHITQTQLAQRMGVTKQTVSLYENGGANPTTKMLSKFAAGLKVPVGLLVGDEEGQLAGQWVSIKTRLPEPDKEDEIFVPCLVNVITWDLECSPFYPDESYGEYVSPAMYDTEQKIFSVGWDSGATTMNALLDPENTDGRSGSRVTHWMGLPAAFGFWEAP</sequence>
<dbReference type="GO" id="GO:0003677">
    <property type="term" value="F:DNA binding"/>
    <property type="evidence" value="ECO:0007669"/>
    <property type="project" value="UniProtKB-KW"/>
</dbReference>
<organism evidence="3 4">
    <name type="scientific">Faecalibacterium prausnitzii</name>
    <dbReference type="NCBI Taxonomy" id="853"/>
    <lineage>
        <taxon>Bacteria</taxon>
        <taxon>Bacillati</taxon>
        <taxon>Bacillota</taxon>
        <taxon>Clostridia</taxon>
        <taxon>Eubacteriales</taxon>
        <taxon>Oscillospiraceae</taxon>
        <taxon>Faecalibacterium</taxon>
    </lineage>
</organism>
<evidence type="ECO:0000313" key="3">
    <source>
        <dbReference type="EMBL" id="RGB94279.1"/>
    </source>
</evidence>
<feature type="domain" description="HTH cro/C1-type" evidence="2">
    <location>
        <begin position="9"/>
        <end position="63"/>
    </location>
</feature>
<evidence type="ECO:0000259" key="2">
    <source>
        <dbReference type="PROSITE" id="PS50943"/>
    </source>
</evidence>
<name>A0A3E2UDJ2_9FIRM</name>
<dbReference type="InterPro" id="IPR007539">
    <property type="entry name" value="DUF551"/>
</dbReference>
<dbReference type="GO" id="GO:0003700">
    <property type="term" value="F:DNA-binding transcription factor activity"/>
    <property type="evidence" value="ECO:0007669"/>
    <property type="project" value="TreeGrafter"/>
</dbReference>
<dbReference type="InterPro" id="IPR050807">
    <property type="entry name" value="TransReg_Diox_bact_type"/>
</dbReference>
<dbReference type="InterPro" id="IPR010982">
    <property type="entry name" value="Lambda_DNA-bd_dom_sf"/>
</dbReference>
<dbReference type="AlphaFoldDB" id="A0A3E2UDJ2"/>
<protein>
    <submittedName>
        <fullName evidence="3">Helix-turn-helix domain-containing protein</fullName>
    </submittedName>
</protein>
<keyword evidence="1" id="KW-0238">DNA-binding</keyword>
<dbReference type="InterPro" id="IPR001387">
    <property type="entry name" value="Cro/C1-type_HTH"/>
</dbReference>
<dbReference type="EMBL" id="QVEW01000018">
    <property type="protein sequence ID" value="RGB94279.1"/>
    <property type="molecule type" value="Genomic_DNA"/>
</dbReference>
<gene>
    <name evidence="3" type="ORF">DWZ04_13375</name>
</gene>
<evidence type="ECO:0000313" key="4">
    <source>
        <dbReference type="Proteomes" id="UP000260783"/>
    </source>
</evidence>
<dbReference type="RefSeq" id="WP_117527795.1">
    <property type="nucleotide sequence ID" value="NZ_JAQCXC010000018.1"/>
</dbReference>
<dbReference type="PANTHER" id="PTHR46797:SF1">
    <property type="entry name" value="METHYLPHOSPHONATE SYNTHASE"/>
    <property type="match status" value="1"/>
</dbReference>
<dbReference type="Pfam" id="PF04448">
    <property type="entry name" value="DUF551"/>
    <property type="match status" value="1"/>
</dbReference>
<dbReference type="GO" id="GO:0005829">
    <property type="term" value="C:cytosol"/>
    <property type="evidence" value="ECO:0007669"/>
    <property type="project" value="TreeGrafter"/>
</dbReference>
<dbReference type="PANTHER" id="PTHR46797">
    <property type="entry name" value="HTH-TYPE TRANSCRIPTIONAL REGULATOR"/>
    <property type="match status" value="1"/>
</dbReference>
<evidence type="ECO:0000256" key="1">
    <source>
        <dbReference type="ARBA" id="ARBA00023125"/>
    </source>
</evidence>